<keyword evidence="1" id="KW-0732">Signal</keyword>
<dbReference type="SMART" id="SM00209">
    <property type="entry name" value="TSP1"/>
    <property type="match status" value="9"/>
</dbReference>
<dbReference type="InterPro" id="IPR036383">
    <property type="entry name" value="TSP1_rpt_sf"/>
</dbReference>
<dbReference type="InterPro" id="IPR000884">
    <property type="entry name" value="TSP1_rpt"/>
</dbReference>
<evidence type="ECO:0000313" key="2">
    <source>
        <dbReference type="EMBL" id="VDI12923.1"/>
    </source>
</evidence>
<dbReference type="AlphaFoldDB" id="A0A8B6D3E4"/>
<comment type="caution">
    <text evidence="2">The sequence shown here is derived from an EMBL/GenBank/DDBJ whole genome shotgun (WGS) entry which is preliminary data.</text>
</comment>
<dbReference type="PANTHER" id="PTHR20920:SF5">
    <property type="entry name" value="SMB DOMAIN-CONTAINING PROTEIN"/>
    <property type="match status" value="1"/>
</dbReference>
<evidence type="ECO:0008006" key="4">
    <source>
        <dbReference type="Google" id="ProtNLM"/>
    </source>
</evidence>
<dbReference type="InterPro" id="IPR036691">
    <property type="entry name" value="Endo/exonu/phosph_ase_sf"/>
</dbReference>
<feature type="chain" id="PRO_5032348753" description="Endonuclease/exonuclease/phosphatase domain-containing protein" evidence="1">
    <location>
        <begin position="16"/>
        <end position="1053"/>
    </location>
</feature>
<name>A0A8B6D3E4_MYTGA</name>
<dbReference type="InterPro" id="IPR039942">
    <property type="entry name" value="SBSPO"/>
</dbReference>
<proteinExistence type="predicted"/>
<feature type="signal peptide" evidence="1">
    <location>
        <begin position="1"/>
        <end position="15"/>
    </location>
</feature>
<dbReference type="Gene3D" id="3.60.10.10">
    <property type="entry name" value="Endonuclease/exonuclease/phosphatase"/>
    <property type="match status" value="1"/>
</dbReference>
<accession>A0A8B6D3E4</accession>
<dbReference type="OrthoDB" id="6108916at2759"/>
<keyword evidence="3" id="KW-1185">Reference proteome</keyword>
<dbReference type="Gene3D" id="2.20.100.10">
    <property type="entry name" value="Thrombospondin type-1 (TSP1) repeat"/>
    <property type="match status" value="10"/>
</dbReference>
<dbReference type="PANTHER" id="PTHR20920">
    <property type="entry name" value="RPE-SPONDIN"/>
    <property type="match status" value="1"/>
</dbReference>
<evidence type="ECO:0000256" key="1">
    <source>
        <dbReference type="SAM" id="SignalP"/>
    </source>
</evidence>
<protein>
    <recommendedName>
        <fullName evidence="4">Endonuclease/exonuclease/phosphatase domain-containing protein</fullName>
    </recommendedName>
</protein>
<dbReference type="SUPFAM" id="SSF56219">
    <property type="entry name" value="DNase I-like"/>
    <property type="match status" value="1"/>
</dbReference>
<gene>
    <name evidence="2" type="ORF">MGAL_10B022268</name>
</gene>
<reference evidence="2" key="1">
    <citation type="submission" date="2018-11" db="EMBL/GenBank/DDBJ databases">
        <authorList>
            <person name="Alioto T."/>
            <person name="Alioto T."/>
        </authorList>
    </citation>
    <scope>NUCLEOTIDE SEQUENCE</scope>
</reference>
<dbReference type="Proteomes" id="UP000596742">
    <property type="component" value="Unassembled WGS sequence"/>
</dbReference>
<dbReference type="EMBL" id="UYJE01002696">
    <property type="protein sequence ID" value="VDI12923.1"/>
    <property type="molecule type" value="Genomic_DNA"/>
</dbReference>
<dbReference type="GO" id="GO:0003824">
    <property type="term" value="F:catalytic activity"/>
    <property type="evidence" value="ECO:0007669"/>
    <property type="project" value="InterPro"/>
</dbReference>
<evidence type="ECO:0000313" key="3">
    <source>
        <dbReference type="Proteomes" id="UP000596742"/>
    </source>
</evidence>
<organism evidence="2 3">
    <name type="scientific">Mytilus galloprovincialis</name>
    <name type="common">Mediterranean mussel</name>
    <dbReference type="NCBI Taxonomy" id="29158"/>
    <lineage>
        <taxon>Eukaryota</taxon>
        <taxon>Metazoa</taxon>
        <taxon>Spiralia</taxon>
        <taxon>Lophotrochozoa</taxon>
        <taxon>Mollusca</taxon>
        <taxon>Bivalvia</taxon>
        <taxon>Autobranchia</taxon>
        <taxon>Pteriomorphia</taxon>
        <taxon>Mytilida</taxon>
        <taxon>Mytiloidea</taxon>
        <taxon>Mytilidae</taxon>
        <taxon>Mytilinae</taxon>
        <taxon>Mytilus</taxon>
    </lineage>
</organism>
<sequence length="1053" mass="120399">MLLYSLLLICGDIESNPGPGGTPDPPEKTLSIFHGNIRSLRNKLNYITDIIEDFDIVFFTESHLDVNVTDFDISLFGFETPVRKDRNANGGGIIMYYKSLINIVRRVDLEHDEVESMWFELKTKLRSILININYRSERQSSVCFWQYFDMMLKRALDENNSIICLGDLNKNFMSDISSNIRDIVFINGLINIIDKPTHFDTRTGNTSLLDPILVTDSIPVVDKDTVPIDREISDHDGTYVTINCGFTSSRTYKRKIWDYKNGDFDLMNQKVSRTNWEHLISDADNMNVACTNFTNSLLDIASECIPTREVVVRCDDKIWYNSNLRREMRKRDRFRKLFLRLKTSFAELKFKQQRNKVNNMKKQAKKHFYASLNENLDEIKQANPKQYWKIINMHIKSDRPVHDVPPLKDPNQNYNLAYESSEKSEILNKYFCSIANLENPDKDLPAFNDRCADFLSSIVVIPIDCVVTKWSDWSPHDNNGHSHRERYITQPALNGGEECPVTYQTKLVHINCIVSAWNEWGPLNAEGISTRFRTIVTTPLNNGDPCPPLEQTKAVSVDCIATVWSVWSPHDSRASRRERFVTQQPLNGGKECGHLIETRLVNINCQVSAWNEWGPINSKGIARRYRTIVTTPLNKGDPCPPLEETKTVPINCLVSVWSEWGPLDDSGISRRERTIIVKPLNGGKICPVLKDSKNVPVDCIVSLWSTWKPHDNTGFTYRERYVIQENLNGGAECPKLRDTKYVPIDCVVSEWSAWTQPDEGGNVESFRTIRVKPLNNGMKCPDLWQKKKVPLDCLVGEWTKWSERDKDGKITRRRDVLRYNLNGGEKCPTLEQTQLVSVNCEVTQWTEWTSPDEGGNRLRSRVILQPSLNGGNICPSLSDNDKVPLDCLVGEWTKWGKRDKDGKITRTRDVTRYNLNGGNKCPTLEQTQLVTVDCEVTQWTQWTAPDEGGNRRRSRAILEAPLNGGKSCPPLADNDKVQMDCLVSEWTKWSKRDTNGKITRTRDVIKHALNGGKKCPKLEQTQLIAVIVRFTTVDGVDTPDEGDRMRIECITAS</sequence>